<dbReference type="PANTHER" id="PTHR12907:SF26">
    <property type="entry name" value="HIF PROLYL HYDROXYLASE, ISOFORM C"/>
    <property type="match status" value="1"/>
</dbReference>
<sequence length="759" mass="76264">MEATVSLNQAGDGVEVVVLLPPELAQPADVAVEVVGDDALLVQTAGGDSLQVPLPIAVDPDTGSVKLRRATGRLTFRASAAKRAVISATTAGANGGSGSNNGQQQGASSGPPPMPPMPVPVPLPQESPKEEAAGAQVAATAPTAEAPAQPTEAAAVAAAAEALAAAPLLSSSNGDLHGPTANGSSHGAAAPTPSTAAAAAPSGGRSGSGSASGPAAAALSAGPAAARAPPLSLPKHASAPPPPPPRSPGAASVGSAASADDAALYADFFCNSPPAMPAGARAAAAAEARSAPTEGLPSGSSSPDAAASDAPPPPSPAAAKAAKLADAFTPTDGTSSRAAGFSFTAPELPPPPPLPPGLPPTAPPIDCRYLAVANGLRVSAHAPTAAMAELLGLRPAAPSPAAARRQAERVEAILGKVAATLDAYGYAVLDNYISDAAILAARKELSVMEPHYSPGLIWVGSEAEAGAQIAVGGVRGDVVLWLDDAALNATAFVKDGVRRDCGFMQLQQLLADVDELVFEGLRPRLPYLAGLHRRSDAMMAIYPGKGARFAKHVDNTTGDGRRLTVLTYLNPGWEERQGGALRLFPVRQGAAPVVDVPPLAGRVALFLSAEVAHEVLPAFARRHAVTLWYFDAGEHAAALTAARVMPGASSRPSAQAAATALLRDLLADEATSGIEPTPEGCAALGTRVAALEAGAQQLLAAVLGLPSTAALVEAMRALTPDSLRRRREELRNMGLGTQHHAPDTSSYMQQEGRTGRVAE</sequence>
<gene>
    <name evidence="9" type="ORF">GPECTOR_22g930</name>
</gene>
<evidence type="ECO:0000256" key="2">
    <source>
        <dbReference type="ARBA" id="ARBA00022723"/>
    </source>
</evidence>
<dbReference type="InterPro" id="IPR006620">
    <property type="entry name" value="Pro_4_hyd_alph"/>
</dbReference>
<dbReference type="InterPro" id="IPR044862">
    <property type="entry name" value="Pro_4_hyd_alph_FE2OG_OXY"/>
</dbReference>
<dbReference type="InterPro" id="IPR005123">
    <property type="entry name" value="Oxoglu/Fe-dep_dioxygenase_dom"/>
</dbReference>
<feature type="compositionally biased region" description="Pro residues" evidence="7">
    <location>
        <begin position="110"/>
        <end position="125"/>
    </location>
</feature>
<dbReference type="OrthoDB" id="76265at2759"/>
<dbReference type="GO" id="GO:0031543">
    <property type="term" value="F:peptidyl-proline dioxygenase activity"/>
    <property type="evidence" value="ECO:0007669"/>
    <property type="project" value="TreeGrafter"/>
</dbReference>
<feature type="region of interest" description="Disordered" evidence="7">
    <location>
        <begin position="90"/>
        <end position="152"/>
    </location>
</feature>
<dbReference type="Proteomes" id="UP000075714">
    <property type="component" value="Unassembled WGS sequence"/>
</dbReference>
<dbReference type="Pfam" id="PF13640">
    <property type="entry name" value="2OG-FeII_Oxy_3"/>
    <property type="match status" value="1"/>
</dbReference>
<evidence type="ECO:0000313" key="9">
    <source>
        <dbReference type="EMBL" id="KXZ49336.1"/>
    </source>
</evidence>
<dbReference type="STRING" id="33097.A0A150GHN2"/>
<dbReference type="PROSITE" id="PS51471">
    <property type="entry name" value="FE2OG_OXY"/>
    <property type="match status" value="1"/>
</dbReference>
<feature type="compositionally biased region" description="Low complexity" evidence="7">
    <location>
        <begin position="281"/>
        <end position="309"/>
    </location>
</feature>
<keyword evidence="3" id="KW-0847">Vitamin C</keyword>
<feature type="region of interest" description="Disordered" evidence="7">
    <location>
        <begin position="733"/>
        <end position="759"/>
    </location>
</feature>
<feature type="compositionally biased region" description="Low complexity" evidence="7">
    <location>
        <begin position="100"/>
        <end position="109"/>
    </location>
</feature>
<feature type="domain" description="Fe2OG dioxygenase" evidence="8">
    <location>
        <begin position="533"/>
        <end position="631"/>
    </location>
</feature>
<evidence type="ECO:0000259" key="8">
    <source>
        <dbReference type="PROSITE" id="PS51471"/>
    </source>
</evidence>
<name>A0A150GHN2_GONPE</name>
<evidence type="ECO:0000256" key="1">
    <source>
        <dbReference type="ARBA" id="ARBA00001961"/>
    </source>
</evidence>
<evidence type="ECO:0000256" key="6">
    <source>
        <dbReference type="ARBA" id="ARBA00023004"/>
    </source>
</evidence>
<dbReference type="GO" id="GO:0071456">
    <property type="term" value="P:cellular response to hypoxia"/>
    <property type="evidence" value="ECO:0007669"/>
    <property type="project" value="TreeGrafter"/>
</dbReference>
<feature type="region of interest" description="Disordered" evidence="7">
    <location>
        <begin position="281"/>
        <end position="361"/>
    </location>
</feature>
<keyword evidence="6" id="KW-0408">Iron</keyword>
<organism evidence="9 10">
    <name type="scientific">Gonium pectorale</name>
    <name type="common">Green alga</name>
    <dbReference type="NCBI Taxonomy" id="33097"/>
    <lineage>
        <taxon>Eukaryota</taxon>
        <taxon>Viridiplantae</taxon>
        <taxon>Chlorophyta</taxon>
        <taxon>core chlorophytes</taxon>
        <taxon>Chlorophyceae</taxon>
        <taxon>CS clade</taxon>
        <taxon>Chlamydomonadales</taxon>
        <taxon>Volvocaceae</taxon>
        <taxon>Gonium</taxon>
    </lineage>
</organism>
<protein>
    <recommendedName>
        <fullName evidence="8">Fe2OG dioxygenase domain-containing protein</fullName>
    </recommendedName>
</protein>
<feature type="compositionally biased region" description="Low complexity" evidence="7">
    <location>
        <begin position="183"/>
        <end position="238"/>
    </location>
</feature>
<feature type="compositionally biased region" description="Low complexity" evidence="7">
    <location>
        <begin position="317"/>
        <end position="327"/>
    </location>
</feature>
<proteinExistence type="predicted"/>
<dbReference type="PANTHER" id="PTHR12907">
    <property type="entry name" value="EGL NINE HOMOLOG-RELATED"/>
    <property type="match status" value="1"/>
</dbReference>
<evidence type="ECO:0000256" key="5">
    <source>
        <dbReference type="ARBA" id="ARBA00023002"/>
    </source>
</evidence>
<dbReference type="SMART" id="SM00702">
    <property type="entry name" value="P4Hc"/>
    <property type="match status" value="1"/>
</dbReference>
<evidence type="ECO:0000256" key="4">
    <source>
        <dbReference type="ARBA" id="ARBA00022964"/>
    </source>
</evidence>
<keyword evidence="5" id="KW-0560">Oxidoreductase</keyword>
<reference evidence="10" key="1">
    <citation type="journal article" date="2016" name="Nat. Commun.">
        <title>The Gonium pectorale genome demonstrates co-option of cell cycle regulation during the evolution of multicellularity.</title>
        <authorList>
            <person name="Hanschen E.R."/>
            <person name="Marriage T.N."/>
            <person name="Ferris P.J."/>
            <person name="Hamaji T."/>
            <person name="Toyoda A."/>
            <person name="Fujiyama A."/>
            <person name="Neme R."/>
            <person name="Noguchi H."/>
            <person name="Minakuchi Y."/>
            <person name="Suzuki M."/>
            <person name="Kawai-Toyooka H."/>
            <person name="Smith D.R."/>
            <person name="Sparks H."/>
            <person name="Anderson J."/>
            <person name="Bakaric R."/>
            <person name="Luria V."/>
            <person name="Karger A."/>
            <person name="Kirschner M.W."/>
            <person name="Durand P.M."/>
            <person name="Michod R.E."/>
            <person name="Nozaki H."/>
            <person name="Olson B.J."/>
        </authorList>
    </citation>
    <scope>NUCLEOTIDE SEQUENCE [LARGE SCALE GENOMIC DNA]</scope>
    <source>
        <strain evidence="10">NIES-2863</strain>
    </source>
</reference>
<feature type="region of interest" description="Disordered" evidence="7">
    <location>
        <begin position="174"/>
        <end position="255"/>
    </location>
</feature>
<comment type="cofactor">
    <cofactor evidence="1">
        <name>L-ascorbate</name>
        <dbReference type="ChEBI" id="CHEBI:38290"/>
    </cofactor>
</comment>
<dbReference type="EMBL" id="LSYV01000023">
    <property type="protein sequence ID" value="KXZ49336.1"/>
    <property type="molecule type" value="Genomic_DNA"/>
</dbReference>
<comment type="caution">
    <text evidence="9">The sequence shown here is derived from an EMBL/GenBank/DDBJ whole genome shotgun (WGS) entry which is preliminary data.</text>
</comment>
<dbReference type="AlphaFoldDB" id="A0A150GHN2"/>
<keyword evidence="2" id="KW-0479">Metal-binding</keyword>
<evidence type="ECO:0000256" key="7">
    <source>
        <dbReference type="SAM" id="MobiDB-lite"/>
    </source>
</evidence>
<feature type="compositionally biased region" description="Pro residues" evidence="7">
    <location>
        <begin position="347"/>
        <end position="361"/>
    </location>
</feature>
<keyword evidence="4" id="KW-0223">Dioxygenase</keyword>
<dbReference type="Gene3D" id="2.60.120.620">
    <property type="entry name" value="q2cbj1_9rhob like domain"/>
    <property type="match status" value="1"/>
</dbReference>
<dbReference type="InterPro" id="IPR051559">
    <property type="entry name" value="HIF_prolyl_hydroxylases"/>
</dbReference>
<dbReference type="GO" id="GO:0008198">
    <property type="term" value="F:ferrous iron binding"/>
    <property type="evidence" value="ECO:0007669"/>
    <property type="project" value="TreeGrafter"/>
</dbReference>
<dbReference type="GO" id="GO:0031418">
    <property type="term" value="F:L-ascorbic acid binding"/>
    <property type="evidence" value="ECO:0007669"/>
    <property type="project" value="UniProtKB-KW"/>
</dbReference>
<feature type="compositionally biased region" description="Low complexity" evidence="7">
    <location>
        <begin position="133"/>
        <end position="152"/>
    </location>
</feature>
<evidence type="ECO:0000313" key="10">
    <source>
        <dbReference type="Proteomes" id="UP000075714"/>
    </source>
</evidence>
<feature type="compositionally biased region" description="Polar residues" evidence="7">
    <location>
        <begin position="743"/>
        <end position="752"/>
    </location>
</feature>
<evidence type="ECO:0000256" key="3">
    <source>
        <dbReference type="ARBA" id="ARBA00022896"/>
    </source>
</evidence>
<keyword evidence="10" id="KW-1185">Reference proteome</keyword>
<accession>A0A150GHN2</accession>